<evidence type="ECO:0000313" key="6">
    <source>
        <dbReference type="Proteomes" id="UP000807342"/>
    </source>
</evidence>
<feature type="region of interest" description="Disordered" evidence="3">
    <location>
        <begin position="98"/>
        <end position="121"/>
    </location>
</feature>
<comment type="caution">
    <text evidence="5">The sequence shown here is derived from an EMBL/GenBank/DDBJ whole genome shotgun (WGS) entry which is preliminary data.</text>
</comment>
<keyword evidence="6" id="KW-1185">Reference proteome</keyword>
<dbReference type="PANTHER" id="PTHR45418:SF1">
    <property type="entry name" value="CANCER_TESTIS ANTIGEN 55"/>
    <property type="match status" value="1"/>
</dbReference>
<protein>
    <recommendedName>
        <fullName evidence="4">DNA2/NAM7 helicase-like C-terminal domain-containing protein</fullName>
    </recommendedName>
</protein>
<sequence length="121" mass="13789">EFVSYDIRHTLGFVASPRRFNVSVTRAKALLIVIGDPNVLGLDPLWRSFLNYIYDNRGWRGPSIPWDPSEPVDNVGAYDTVARDTALLDMNEFTRRMESTTMEGVDEDPDAGVDKPWRDLE</sequence>
<comment type="subcellular location">
    <subcellularLocation>
        <location evidence="1">Cytoplasm</location>
    </subcellularLocation>
</comment>
<dbReference type="Proteomes" id="UP000807342">
    <property type="component" value="Unassembled WGS sequence"/>
</dbReference>
<dbReference type="OrthoDB" id="6513042at2759"/>
<proteinExistence type="predicted"/>
<dbReference type="InterPro" id="IPR027417">
    <property type="entry name" value="P-loop_NTPase"/>
</dbReference>
<dbReference type="Gene3D" id="3.40.50.300">
    <property type="entry name" value="P-loop containing nucleotide triphosphate hydrolases"/>
    <property type="match status" value="1"/>
</dbReference>
<keyword evidence="2" id="KW-0963">Cytoplasm</keyword>
<dbReference type="Pfam" id="PF13087">
    <property type="entry name" value="AAA_12"/>
    <property type="match status" value="1"/>
</dbReference>
<feature type="compositionally biased region" description="Basic and acidic residues" evidence="3">
    <location>
        <begin position="112"/>
        <end position="121"/>
    </location>
</feature>
<feature type="non-terminal residue" evidence="5">
    <location>
        <position position="1"/>
    </location>
</feature>
<feature type="domain" description="DNA2/NAM7 helicase-like C-terminal" evidence="4">
    <location>
        <begin position="8"/>
        <end position="37"/>
    </location>
</feature>
<dbReference type="PANTHER" id="PTHR45418">
    <property type="entry name" value="CANCER/TESTIS ANTIGEN 55"/>
    <property type="match status" value="1"/>
</dbReference>
<evidence type="ECO:0000313" key="5">
    <source>
        <dbReference type="EMBL" id="KAF9444109.1"/>
    </source>
</evidence>
<evidence type="ECO:0000259" key="4">
    <source>
        <dbReference type="Pfam" id="PF13087"/>
    </source>
</evidence>
<dbReference type="InterPro" id="IPR041679">
    <property type="entry name" value="DNA2/NAM7-like_C"/>
</dbReference>
<accession>A0A9P5X3X2</accession>
<dbReference type="AlphaFoldDB" id="A0A9P5X3X2"/>
<name>A0A9P5X3X2_9AGAR</name>
<dbReference type="GO" id="GO:0005737">
    <property type="term" value="C:cytoplasm"/>
    <property type="evidence" value="ECO:0007669"/>
    <property type="project" value="UniProtKB-SubCell"/>
</dbReference>
<evidence type="ECO:0000256" key="3">
    <source>
        <dbReference type="SAM" id="MobiDB-lite"/>
    </source>
</evidence>
<evidence type="ECO:0000256" key="2">
    <source>
        <dbReference type="ARBA" id="ARBA00022490"/>
    </source>
</evidence>
<organism evidence="5 6">
    <name type="scientific">Macrolepiota fuliginosa MF-IS2</name>
    <dbReference type="NCBI Taxonomy" id="1400762"/>
    <lineage>
        <taxon>Eukaryota</taxon>
        <taxon>Fungi</taxon>
        <taxon>Dikarya</taxon>
        <taxon>Basidiomycota</taxon>
        <taxon>Agaricomycotina</taxon>
        <taxon>Agaricomycetes</taxon>
        <taxon>Agaricomycetidae</taxon>
        <taxon>Agaricales</taxon>
        <taxon>Agaricineae</taxon>
        <taxon>Agaricaceae</taxon>
        <taxon>Macrolepiota</taxon>
    </lineage>
</organism>
<reference evidence="5" key="1">
    <citation type="submission" date="2020-11" db="EMBL/GenBank/DDBJ databases">
        <authorList>
            <consortium name="DOE Joint Genome Institute"/>
            <person name="Ahrendt S."/>
            <person name="Riley R."/>
            <person name="Andreopoulos W."/>
            <person name="Labutti K."/>
            <person name="Pangilinan J."/>
            <person name="Ruiz-Duenas F.J."/>
            <person name="Barrasa J.M."/>
            <person name="Sanchez-Garcia M."/>
            <person name="Camarero S."/>
            <person name="Miyauchi S."/>
            <person name="Serrano A."/>
            <person name="Linde D."/>
            <person name="Babiker R."/>
            <person name="Drula E."/>
            <person name="Ayuso-Fernandez I."/>
            <person name="Pacheco R."/>
            <person name="Padilla G."/>
            <person name="Ferreira P."/>
            <person name="Barriuso J."/>
            <person name="Kellner H."/>
            <person name="Castanera R."/>
            <person name="Alfaro M."/>
            <person name="Ramirez L."/>
            <person name="Pisabarro A.G."/>
            <person name="Kuo A."/>
            <person name="Tritt A."/>
            <person name="Lipzen A."/>
            <person name="He G."/>
            <person name="Yan M."/>
            <person name="Ng V."/>
            <person name="Cullen D."/>
            <person name="Martin F."/>
            <person name="Rosso M.-N."/>
            <person name="Henrissat B."/>
            <person name="Hibbett D."/>
            <person name="Martinez A.T."/>
            <person name="Grigoriev I.V."/>
        </authorList>
    </citation>
    <scope>NUCLEOTIDE SEQUENCE</scope>
    <source>
        <strain evidence="5">MF-IS2</strain>
    </source>
</reference>
<dbReference type="EMBL" id="MU151404">
    <property type="protein sequence ID" value="KAF9444109.1"/>
    <property type="molecule type" value="Genomic_DNA"/>
</dbReference>
<gene>
    <name evidence="5" type="ORF">P691DRAFT_678229</name>
</gene>
<evidence type="ECO:0000256" key="1">
    <source>
        <dbReference type="ARBA" id="ARBA00004496"/>
    </source>
</evidence>